<evidence type="ECO:0000313" key="8">
    <source>
        <dbReference type="EMBL" id="MEF7616749.1"/>
    </source>
</evidence>
<keyword evidence="2 5" id="KW-0547">Nucleotide-binding</keyword>
<dbReference type="SUPFAM" id="SSF51246">
    <property type="entry name" value="Rudiment single hybrid motif"/>
    <property type="match status" value="1"/>
</dbReference>
<dbReference type="FunFam" id="3.30.470.20:FF:000028">
    <property type="entry name" value="Methylcrotonoyl-CoA carboxylase subunit alpha, mitochondrial"/>
    <property type="match status" value="1"/>
</dbReference>
<dbReference type="FunFam" id="3.40.50.20:FF:000010">
    <property type="entry name" value="Propionyl-CoA carboxylase subunit alpha"/>
    <property type="match status" value="1"/>
</dbReference>
<dbReference type="PROSITE" id="PS50975">
    <property type="entry name" value="ATP_GRASP"/>
    <property type="match status" value="1"/>
</dbReference>
<keyword evidence="1" id="KW-0436">Ligase</keyword>
<dbReference type="RefSeq" id="WP_332292317.1">
    <property type="nucleotide sequence ID" value="NZ_JAZIBG010000048.1"/>
</dbReference>
<reference evidence="8 9" key="1">
    <citation type="submission" date="2024-02" db="EMBL/GenBank/DDBJ databases">
        <title>Genome sequence of Aquincola sp. MAHUQ-54.</title>
        <authorList>
            <person name="Huq M.A."/>
        </authorList>
    </citation>
    <scope>NUCLEOTIDE SEQUENCE [LARGE SCALE GENOMIC DNA]</scope>
    <source>
        <strain evidence="8 9">MAHUQ-54</strain>
    </source>
</reference>
<dbReference type="AlphaFoldDB" id="A0AAW9QC17"/>
<evidence type="ECO:0000259" key="7">
    <source>
        <dbReference type="PROSITE" id="PS50979"/>
    </source>
</evidence>
<dbReference type="SMART" id="SM00878">
    <property type="entry name" value="Biotin_carb_C"/>
    <property type="match status" value="1"/>
</dbReference>
<accession>A0AAW9QC17</accession>
<dbReference type="SUPFAM" id="SSF52440">
    <property type="entry name" value="PreATP-grasp domain"/>
    <property type="match status" value="1"/>
</dbReference>
<dbReference type="Pfam" id="PF02785">
    <property type="entry name" value="Biotin_carb_C"/>
    <property type="match status" value="1"/>
</dbReference>
<keyword evidence="4" id="KW-0092">Biotin</keyword>
<sequence length="459" mass="48994">MKRILIANRGEIACRIIRACQALGIATVAVYSEADAQALHVQMADAAEPVGPAPAAQSYLDGERILAAARRHGADGVHPGYGFLSENTAFARAAEAAGITWIGPDPRSIEDMGDKQRARAIAEAAGVPTLPGSRRFAAEALDGLEAAAAEVGYPLLVKATGGGGGIGMRRVDAPEQLRAAAAGTQQLAAKAFKDGTVYLERLVPRARHVEIQVFGHGDGSAVHLFERECSVQRRFQKIVEESPAPGLTAALRARMAEAAVSLAAHQRYRGPGTVEFIVDADTLDFFFLEMNTRIQVEHPVTEMVTGWDLVQAQIRLAAGCHVPVPQHAIERRGAAIECRLYAENPAKNFLPSPGPLKRFRMPEAMAHVRVDTGVREGDAITPYYDPMIAKLIVWGEDRGAALARLRQALAVAEIDGVRHNLAFLQAVAGHADFVAGRVDTGWVERTRAELLGAAAGVAA</sequence>
<dbReference type="Pfam" id="PF02786">
    <property type="entry name" value="CPSase_L_D2"/>
    <property type="match status" value="1"/>
</dbReference>
<dbReference type="Proteomes" id="UP001336250">
    <property type="component" value="Unassembled WGS sequence"/>
</dbReference>
<name>A0AAW9QC17_9BURK</name>
<evidence type="ECO:0000256" key="4">
    <source>
        <dbReference type="ARBA" id="ARBA00023267"/>
    </source>
</evidence>
<dbReference type="InterPro" id="IPR050856">
    <property type="entry name" value="Biotin_carboxylase_complex"/>
</dbReference>
<dbReference type="GO" id="GO:0016874">
    <property type="term" value="F:ligase activity"/>
    <property type="evidence" value="ECO:0007669"/>
    <property type="project" value="UniProtKB-KW"/>
</dbReference>
<evidence type="ECO:0000256" key="1">
    <source>
        <dbReference type="ARBA" id="ARBA00022598"/>
    </source>
</evidence>
<dbReference type="PANTHER" id="PTHR18866:SF33">
    <property type="entry name" value="METHYLCROTONOYL-COA CARBOXYLASE SUBUNIT ALPHA, MITOCHONDRIAL-RELATED"/>
    <property type="match status" value="1"/>
</dbReference>
<dbReference type="Gene3D" id="3.30.470.20">
    <property type="entry name" value="ATP-grasp fold, B domain"/>
    <property type="match status" value="1"/>
</dbReference>
<dbReference type="InterPro" id="IPR005479">
    <property type="entry name" value="CPAse_ATP-bd"/>
</dbReference>
<dbReference type="GO" id="GO:0005524">
    <property type="term" value="F:ATP binding"/>
    <property type="evidence" value="ECO:0007669"/>
    <property type="project" value="UniProtKB-UniRule"/>
</dbReference>
<keyword evidence="3 5" id="KW-0067">ATP-binding</keyword>
<evidence type="ECO:0000256" key="3">
    <source>
        <dbReference type="ARBA" id="ARBA00022840"/>
    </source>
</evidence>
<comment type="caution">
    <text evidence="8">The sequence shown here is derived from an EMBL/GenBank/DDBJ whole genome shotgun (WGS) entry which is preliminary data.</text>
</comment>
<evidence type="ECO:0000313" key="9">
    <source>
        <dbReference type="Proteomes" id="UP001336250"/>
    </source>
</evidence>
<dbReference type="GO" id="GO:0046872">
    <property type="term" value="F:metal ion binding"/>
    <property type="evidence" value="ECO:0007669"/>
    <property type="project" value="InterPro"/>
</dbReference>
<dbReference type="InterPro" id="IPR005482">
    <property type="entry name" value="Biotin_COase_C"/>
</dbReference>
<organism evidence="8 9">
    <name type="scientific">Aquincola agrisoli</name>
    <dbReference type="NCBI Taxonomy" id="3119538"/>
    <lineage>
        <taxon>Bacteria</taxon>
        <taxon>Pseudomonadati</taxon>
        <taxon>Pseudomonadota</taxon>
        <taxon>Betaproteobacteria</taxon>
        <taxon>Burkholderiales</taxon>
        <taxon>Sphaerotilaceae</taxon>
        <taxon>Aquincola</taxon>
    </lineage>
</organism>
<dbReference type="InterPro" id="IPR011761">
    <property type="entry name" value="ATP-grasp"/>
</dbReference>
<dbReference type="InterPro" id="IPR005481">
    <property type="entry name" value="BC-like_N"/>
</dbReference>
<dbReference type="Pfam" id="PF00289">
    <property type="entry name" value="Biotin_carb_N"/>
    <property type="match status" value="1"/>
</dbReference>
<dbReference type="InterPro" id="IPR011764">
    <property type="entry name" value="Biotin_carboxylation_dom"/>
</dbReference>
<dbReference type="PROSITE" id="PS00867">
    <property type="entry name" value="CPSASE_2"/>
    <property type="match status" value="1"/>
</dbReference>
<dbReference type="SUPFAM" id="SSF56059">
    <property type="entry name" value="Glutathione synthetase ATP-binding domain-like"/>
    <property type="match status" value="1"/>
</dbReference>
<evidence type="ECO:0000259" key="6">
    <source>
        <dbReference type="PROSITE" id="PS50975"/>
    </source>
</evidence>
<dbReference type="InterPro" id="IPR016185">
    <property type="entry name" value="PreATP-grasp_dom_sf"/>
</dbReference>
<protein>
    <submittedName>
        <fullName evidence="8">Biotin carboxylase N-terminal domain-containing protein</fullName>
    </submittedName>
</protein>
<dbReference type="PANTHER" id="PTHR18866">
    <property type="entry name" value="CARBOXYLASE:PYRUVATE/ACETYL-COA/PROPIONYL-COA CARBOXYLASE"/>
    <property type="match status" value="1"/>
</dbReference>
<evidence type="ECO:0000256" key="5">
    <source>
        <dbReference type="PROSITE-ProRule" id="PRU00409"/>
    </source>
</evidence>
<feature type="domain" description="ATP-grasp" evidence="6">
    <location>
        <begin position="119"/>
        <end position="318"/>
    </location>
</feature>
<dbReference type="EMBL" id="JAZIBG010000048">
    <property type="protein sequence ID" value="MEF7616749.1"/>
    <property type="molecule type" value="Genomic_DNA"/>
</dbReference>
<keyword evidence="9" id="KW-1185">Reference proteome</keyword>
<gene>
    <name evidence="8" type="ORF">V4F39_22735</name>
</gene>
<evidence type="ECO:0000256" key="2">
    <source>
        <dbReference type="ARBA" id="ARBA00022741"/>
    </source>
</evidence>
<dbReference type="PROSITE" id="PS50979">
    <property type="entry name" value="BC"/>
    <property type="match status" value="1"/>
</dbReference>
<feature type="domain" description="Biotin carboxylation" evidence="7">
    <location>
        <begin position="1"/>
        <end position="448"/>
    </location>
</feature>
<dbReference type="PROSITE" id="PS00866">
    <property type="entry name" value="CPSASE_1"/>
    <property type="match status" value="1"/>
</dbReference>
<dbReference type="InterPro" id="IPR011054">
    <property type="entry name" value="Rudment_hybrid_motif"/>
</dbReference>
<proteinExistence type="predicted"/>